<evidence type="ECO:0000313" key="7">
    <source>
        <dbReference type="EMBL" id="KJY84144.1"/>
    </source>
</evidence>
<evidence type="ECO:0000256" key="3">
    <source>
        <dbReference type="ARBA" id="ARBA00022989"/>
    </source>
</evidence>
<keyword evidence="8" id="KW-1185">Reference proteome</keyword>
<feature type="transmembrane region" description="Helical" evidence="5">
    <location>
        <begin position="367"/>
        <end position="385"/>
    </location>
</feature>
<evidence type="ECO:0000256" key="4">
    <source>
        <dbReference type="ARBA" id="ARBA00023136"/>
    </source>
</evidence>
<accession>A0A0F4NMR5</accession>
<dbReference type="Proteomes" id="UP000033673">
    <property type="component" value="Unassembled WGS sequence"/>
</dbReference>
<name>A0A0F4NMR5_9VIBR</name>
<feature type="transmembrane region" description="Helical" evidence="5">
    <location>
        <begin position="109"/>
        <end position="127"/>
    </location>
</feature>
<feature type="domain" description="O-antigen ligase-related" evidence="6">
    <location>
        <begin position="177"/>
        <end position="326"/>
    </location>
</feature>
<comment type="subcellular location">
    <subcellularLocation>
        <location evidence="1">Membrane</location>
        <topology evidence="1">Multi-pass membrane protein</topology>
    </subcellularLocation>
</comment>
<feature type="transmembrane region" description="Helical" evidence="5">
    <location>
        <begin position="7"/>
        <end position="24"/>
    </location>
</feature>
<feature type="transmembrane region" description="Helical" evidence="5">
    <location>
        <begin position="61"/>
        <end position="79"/>
    </location>
</feature>
<comment type="caution">
    <text evidence="7">The sequence shown here is derived from an EMBL/GenBank/DDBJ whole genome shotgun (WGS) entry which is preliminary data.</text>
</comment>
<dbReference type="GO" id="GO:0016020">
    <property type="term" value="C:membrane"/>
    <property type="evidence" value="ECO:0007669"/>
    <property type="project" value="UniProtKB-SubCell"/>
</dbReference>
<feature type="transmembrane region" description="Helical" evidence="5">
    <location>
        <begin position="343"/>
        <end position="361"/>
    </location>
</feature>
<dbReference type="OrthoDB" id="6358855at2"/>
<feature type="transmembrane region" description="Helical" evidence="5">
    <location>
        <begin position="218"/>
        <end position="238"/>
    </location>
</feature>
<evidence type="ECO:0000259" key="6">
    <source>
        <dbReference type="Pfam" id="PF04932"/>
    </source>
</evidence>
<reference evidence="7 8" key="1">
    <citation type="journal article" date="2015" name="BMC Genomics">
        <title>Genome mining reveals unlocked bioactive potential of marine Gram-negative bacteria.</title>
        <authorList>
            <person name="Machado H."/>
            <person name="Sonnenschein E.C."/>
            <person name="Melchiorsen J."/>
            <person name="Gram L."/>
        </authorList>
    </citation>
    <scope>NUCLEOTIDE SEQUENCE [LARGE SCALE GENOMIC DNA]</scope>
    <source>
        <strain evidence="7 8">S2757</strain>
    </source>
</reference>
<feature type="transmembrane region" description="Helical" evidence="5">
    <location>
        <begin position="143"/>
        <end position="161"/>
    </location>
</feature>
<protein>
    <recommendedName>
        <fullName evidence="6">O-antigen ligase-related domain-containing protein</fullName>
    </recommendedName>
</protein>
<feature type="transmembrane region" description="Helical" evidence="5">
    <location>
        <begin position="310"/>
        <end position="331"/>
    </location>
</feature>
<sequence length="387" mass="43626">MKKNIETLFLLSPAFMVFAVIFNVPSTKFIVSRLTVLVCLYCLIFYRKAIGYNFENHRFKFFIKSSCAVIGYFTLLHIARGDDFSFARSLLVTTLYLAMVPWNKIDKKIFVYLILGSALVNSGWSIYEHFTLGHGRVGKSVNPIPYALYCVSMLLCCVYVLRTVLLPVYVKIVAVIASLGCTYALLLTDVRGVWLALPFALLPLFITKVSFNGVTKKNVISLTLAVVVFVGIASTNTVQERWERTTQEFHRISQGDYRTSIGIRLTLWKNSVEMMKAGPIIGIGSDELRNRLDNITDKWARGFAHLHNQYLQILVESGLLGLLIVIVWLASSMVRFNRHGLDFIYHSLCCSILVLFSIASLTDVPFMHGHIVYLISLLLGGALLLDK</sequence>
<dbReference type="Pfam" id="PF04932">
    <property type="entry name" value="Wzy_C"/>
    <property type="match status" value="1"/>
</dbReference>
<dbReference type="RefSeq" id="WP_045954611.1">
    <property type="nucleotide sequence ID" value="NZ_JXXV01000011.1"/>
</dbReference>
<dbReference type="PATRIC" id="fig|579748.3.peg.1004"/>
<organism evidence="7 8">
    <name type="scientific">Vibrio galatheae</name>
    <dbReference type="NCBI Taxonomy" id="579748"/>
    <lineage>
        <taxon>Bacteria</taxon>
        <taxon>Pseudomonadati</taxon>
        <taxon>Pseudomonadota</taxon>
        <taxon>Gammaproteobacteria</taxon>
        <taxon>Vibrionales</taxon>
        <taxon>Vibrionaceae</taxon>
        <taxon>Vibrio</taxon>
    </lineage>
</organism>
<dbReference type="PANTHER" id="PTHR37422:SF13">
    <property type="entry name" value="LIPOPOLYSACCHARIDE BIOSYNTHESIS PROTEIN PA4999-RELATED"/>
    <property type="match status" value="1"/>
</dbReference>
<keyword evidence="3 5" id="KW-1133">Transmembrane helix</keyword>
<proteinExistence type="predicted"/>
<dbReference type="AlphaFoldDB" id="A0A0F4NMR5"/>
<feature type="transmembrane region" description="Helical" evidence="5">
    <location>
        <begin position="192"/>
        <end position="211"/>
    </location>
</feature>
<dbReference type="InterPro" id="IPR051533">
    <property type="entry name" value="WaaL-like"/>
</dbReference>
<dbReference type="InterPro" id="IPR007016">
    <property type="entry name" value="O-antigen_ligase-rel_domated"/>
</dbReference>
<feature type="transmembrane region" description="Helical" evidence="5">
    <location>
        <begin position="30"/>
        <end position="49"/>
    </location>
</feature>
<keyword evidence="4 5" id="KW-0472">Membrane</keyword>
<evidence type="ECO:0000256" key="5">
    <source>
        <dbReference type="SAM" id="Phobius"/>
    </source>
</evidence>
<dbReference type="PANTHER" id="PTHR37422">
    <property type="entry name" value="TEICHURONIC ACID BIOSYNTHESIS PROTEIN TUAE"/>
    <property type="match status" value="1"/>
</dbReference>
<evidence type="ECO:0000313" key="8">
    <source>
        <dbReference type="Proteomes" id="UP000033673"/>
    </source>
</evidence>
<dbReference type="STRING" id="579748.TW81_04910"/>
<gene>
    <name evidence="7" type="ORF">TW81_04910</name>
</gene>
<dbReference type="EMBL" id="JXXV01000011">
    <property type="protein sequence ID" value="KJY84144.1"/>
    <property type="molecule type" value="Genomic_DNA"/>
</dbReference>
<evidence type="ECO:0000256" key="1">
    <source>
        <dbReference type="ARBA" id="ARBA00004141"/>
    </source>
</evidence>
<keyword evidence="2 5" id="KW-0812">Transmembrane</keyword>
<feature type="transmembrane region" description="Helical" evidence="5">
    <location>
        <begin position="85"/>
        <end position="102"/>
    </location>
</feature>
<feature type="transmembrane region" description="Helical" evidence="5">
    <location>
        <begin position="168"/>
        <end position="186"/>
    </location>
</feature>
<evidence type="ECO:0000256" key="2">
    <source>
        <dbReference type="ARBA" id="ARBA00022692"/>
    </source>
</evidence>